<organism evidence="8 9">
    <name type="scientific">Crenobacter luteus</name>
    <dbReference type="NCBI Taxonomy" id="1452487"/>
    <lineage>
        <taxon>Bacteria</taxon>
        <taxon>Pseudomonadati</taxon>
        <taxon>Pseudomonadota</taxon>
        <taxon>Betaproteobacteria</taxon>
        <taxon>Neisseriales</taxon>
        <taxon>Neisseriaceae</taxon>
        <taxon>Crenobacter</taxon>
    </lineage>
</organism>
<evidence type="ECO:0000256" key="6">
    <source>
        <dbReference type="HAMAP-Rule" id="MF_00836"/>
    </source>
</evidence>
<feature type="domain" description="Guanylate kinase/L-type calcium channel beta subunit" evidence="7">
    <location>
        <begin position="2"/>
        <end position="177"/>
    </location>
</feature>
<comment type="catalytic activity">
    <reaction evidence="1 6">
        <text>alpha-D-ribose 1,5-bisphosphate + ATP = 5-phospho-alpha-D-ribose 1-diphosphate + ADP</text>
        <dbReference type="Rhea" id="RHEA:20109"/>
        <dbReference type="ChEBI" id="CHEBI:30616"/>
        <dbReference type="ChEBI" id="CHEBI:58017"/>
        <dbReference type="ChEBI" id="CHEBI:68688"/>
        <dbReference type="ChEBI" id="CHEBI:456216"/>
        <dbReference type="EC" id="2.7.4.23"/>
    </reaction>
</comment>
<keyword evidence="5 6" id="KW-0067">ATP-binding</keyword>
<dbReference type="NCBIfam" id="TIGR02322">
    <property type="entry name" value="phosphon_PhnN"/>
    <property type="match status" value="1"/>
</dbReference>
<sequence length="179" mass="18612">MSARLWYVVGPSGAGKDTLINLARARLAGSTTLFAHRYITRPADAGGENHVALSPAEFDAREAGGCFALTWRRHALAYGVGVEVEAWLAAGFDVVVNGSRAALPAARARFPSLVPVFVTASPAVLAQRLARRGREDAAAIAQRLAEAGAFTPPDDARVIVNDGVPEAGGDALLRLLAGG</sequence>
<dbReference type="GO" id="GO:0006015">
    <property type="term" value="P:5-phosphoribose 1-diphosphate biosynthetic process"/>
    <property type="evidence" value="ECO:0007669"/>
    <property type="project" value="UniProtKB-UniRule"/>
</dbReference>
<comment type="caution">
    <text evidence="8">The sequence shown here is derived from an EMBL/GenBank/DDBJ whole genome shotgun (WGS) entry which is preliminary data.</text>
</comment>
<dbReference type="SMART" id="SM00072">
    <property type="entry name" value="GuKc"/>
    <property type="match status" value="1"/>
</dbReference>
<dbReference type="HAMAP" id="MF_00836">
    <property type="entry name" value="PhnN"/>
    <property type="match status" value="1"/>
</dbReference>
<comment type="similarity">
    <text evidence="6">Belongs to the ribose 1,5-bisphosphokinase family.</text>
</comment>
<dbReference type="UniPathway" id="UPA00087">
    <property type="reaction ID" value="UER00175"/>
</dbReference>
<dbReference type="SUPFAM" id="SSF52540">
    <property type="entry name" value="P-loop containing nucleoside triphosphate hydrolases"/>
    <property type="match status" value="1"/>
</dbReference>
<evidence type="ECO:0000256" key="2">
    <source>
        <dbReference type="ARBA" id="ARBA00005069"/>
    </source>
</evidence>
<dbReference type="InterPro" id="IPR008145">
    <property type="entry name" value="GK/Ca_channel_bsu"/>
</dbReference>
<evidence type="ECO:0000313" key="8">
    <source>
        <dbReference type="EMBL" id="KZE31687.1"/>
    </source>
</evidence>
<feature type="binding site" evidence="6">
    <location>
        <begin position="10"/>
        <end position="17"/>
    </location>
    <ligand>
        <name>ATP</name>
        <dbReference type="ChEBI" id="CHEBI:30616"/>
    </ligand>
</feature>
<evidence type="ECO:0000256" key="4">
    <source>
        <dbReference type="ARBA" id="ARBA00022741"/>
    </source>
</evidence>
<keyword evidence="3 6" id="KW-0808">Transferase</keyword>
<name>A0A163CEQ1_9NEIS</name>
<keyword evidence="4 6" id="KW-0547">Nucleotide-binding</keyword>
<evidence type="ECO:0000256" key="3">
    <source>
        <dbReference type="ARBA" id="ARBA00022679"/>
    </source>
</evidence>
<evidence type="ECO:0000256" key="1">
    <source>
        <dbReference type="ARBA" id="ARBA00000373"/>
    </source>
</evidence>
<dbReference type="Proteomes" id="UP000076625">
    <property type="component" value="Unassembled WGS sequence"/>
</dbReference>
<gene>
    <name evidence="6" type="primary">phnN</name>
    <name evidence="8" type="ORF">AVW16_00445</name>
</gene>
<evidence type="ECO:0000259" key="7">
    <source>
        <dbReference type="SMART" id="SM00072"/>
    </source>
</evidence>
<dbReference type="GO" id="GO:0033863">
    <property type="term" value="F:ribose 1,5-bisphosphate phosphokinase activity"/>
    <property type="evidence" value="ECO:0007669"/>
    <property type="project" value="UniProtKB-UniRule"/>
</dbReference>
<comment type="function">
    <text evidence="6">Catalyzes the phosphorylation of ribose 1,5-bisphosphate to 5-phospho-D-ribosyl alpha-1-diphosphate (PRPP).</text>
</comment>
<dbReference type="InterPro" id="IPR012699">
    <property type="entry name" value="PhnN"/>
</dbReference>
<keyword evidence="8" id="KW-0418">Kinase</keyword>
<keyword evidence="9" id="KW-1185">Reference proteome</keyword>
<dbReference type="AlphaFoldDB" id="A0A163CEQ1"/>
<proteinExistence type="inferred from homology"/>
<dbReference type="Gene3D" id="3.40.50.300">
    <property type="entry name" value="P-loop containing nucleotide triphosphate hydrolases"/>
    <property type="match status" value="1"/>
</dbReference>
<dbReference type="RefSeq" id="WP_066612417.1">
    <property type="nucleotide sequence ID" value="NZ_LQQU01000023.1"/>
</dbReference>
<accession>A0A163CEQ1</accession>
<dbReference type="STRING" id="1452487.AVW16_00445"/>
<comment type="pathway">
    <text evidence="2 6">Metabolic intermediate biosynthesis; 5-phospho-alpha-D-ribose 1-diphosphate biosynthesis; 5-phospho-alpha-D-ribose 1-diphosphate from D-ribose 5-phosphate (route II): step 3/3.</text>
</comment>
<dbReference type="GO" id="GO:0019634">
    <property type="term" value="P:organic phosphonate metabolic process"/>
    <property type="evidence" value="ECO:0007669"/>
    <property type="project" value="UniProtKB-UniRule"/>
</dbReference>
<reference evidence="9" key="1">
    <citation type="submission" date="2016-01" db="EMBL/GenBank/DDBJ databases">
        <title>Draft genome of Chromobacterium sp. F49.</title>
        <authorList>
            <person name="Hong K.W."/>
        </authorList>
    </citation>
    <scope>NUCLEOTIDE SEQUENCE [LARGE SCALE GENOMIC DNA]</scope>
    <source>
        <strain evidence="9">CN10</strain>
    </source>
</reference>
<dbReference type="InterPro" id="IPR027417">
    <property type="entry name" value="P-loop_NTPase"/>
</dbReference>
<dbReference type="EMBL" id="LQQU01000023">
    <property type="protein sequence ID" value="KZE31687.1"/>
    <property type="molecule type" value="Genomic_DNA"/>
</dbReference>
<dbReference type="OrthoDB" id="341217at2"/>
<dbReference type="EC" id="2.7.4.23" evidence="6"/>
<dbReference type="NCBIfam" id="NF007485">
    <property type="entry name" value="PRK10078.1"/>
    <property type="match status" value="1"/>
</dbReference>
<protein>
    <recommendedName>
        <fullName evidence="6">Ribose 1,5-bisphosphate phosphokinase PhnN</fullName>
        <ecNumber evidence="6">2.7.4.23</ecNumber>
    </recommendedName>
    <alternativeName>
        <fullName evidence="6">Ribose 1,5-bisphosphokinase</fullName>
    </alternativeName>
</protein>
<evidence type="ECO:0000256" key="5">
    <source>
        <dbReference type="ARBA" id="ARBA00022840"/>
    </source>
</evidence>
<dbReference type="GO" id="GO:0005524">
    <property type="term" value="F:ATP binding"/>
    <property type="evidence" value="ECO:0007669"/>
    <property type="project" value="UniProtKB-KW"/>
</dbReference>
<evidence type="ECO:0000313" key="9">
    <source>
        <dbReference type="Proteomes" id="UP000076625"/>
    </source>
</evidence>